<evidence type="ECO:0000313" key="2">
    <source>
        <dbReference type="EMBL" id="WYJ87029.1"/>
    </source>
</evidence>
<feature type="transmembrane region" description="Helical" evidence="1">
    <location>
        <begin position="46"/>
        <end position="75"/>
    </location>
</feature>
<proteinExistence type="predicted"/>
<keyword evidence="3" id="KW-1185">Reference proteome</keyword>
<dbReference type="Proteomes" id="UP000195080">
    <property type="component" value="Chromosome"/>
</dbReference>
<dbReference type="NCBIfam" id="NF033218">
    <property type="entry name" value="anchor_AmaP"/>
    <property type="match status" value="1"/>
</dbReference>
<evidence type="ECO:0000313" key="3">
    <source>
        <dbReference type="Proteomes" id="UP000195080"/>
    </source>
</evidence>
<gene>
    <name evidence="2" type="ORF">A5866_002113</name>
</gene>
<keyword evidence="1" id="KW-0812">Transmembrane</keyword>
<dbReference type="EMBL" id="CP147248">
    <property type="protein sequence ID" value="WYJ87029.1"/>
    <property type="molecule type" value="Genomic_DNA"/>
</dbReference>
<evidence type="ECO:0000256" key="1">
    <source>
        <dbReference type="SAM" id="Phobius"/>
    </source>
</evidence>
<evidence type="ECO:0008006" key="4">
    <source>
        <dbReference type="Google" id="ProtNLM"/>
    </source>
</evidence>
<sequence length="183" mass="20991">MSKLKKTFITFLLLLLMYLSFSAVVSYQTYISIPFYFLSLDDYPLVGTWLPIIAFYLAVATLIIFFVLVLITLFYPKRVSQFSFTKSDGHLKISKKAVEGFVSESLTAEKLMKNPNVKATMSQKKIKIKVKGDFQIVSDLYGKTDEWSKKLENQLHDLIGTGVKISIKIKFEKPRAENVQRVK</sequence>
<protein>
    <recommendedName>
        <fullName evidence="4">Alkaline shock response membrane anchor protein AmaP</fullName>
    </recommendedName>
</protein>
<organism evidence="2 3">
    <name type="scientific">Candidatus Enterococcus lemimoniae</name>
    <dbReference type="NCBI Taxonomy" id="1834167"/>
    <lineage>
        <taxon>Bacteria</taxon>
        <taxon>Bacillati</taxon>
        <taxon>Bacillota</taxon>
        <taxon>Bacilli</taxon>
        <taxon>Lactobacillales</taxon>
        <taxon>Enterococcaceae</taxon>
        <taxon>Enterococcus</taxon>
    </lineage>
</organism>
<accession>A0ABZ2TA72</accession>
<reference evidence="3" key="1">
    <citation type="submission" date="2017-05" db="EMBL/GenBank/DDBJ databases">
        <title>The Genome Sequence of EEnterococcus faecalis 9F2_4866.</title>
        <authorList>
            <consortium name="The Broad Institute Genomics Platform"/>
            <consortium name="The Broad Institute Genomic Center for Infectious Diseases"/>
            <person name="Earl A."/>
            <person name="Manson A."/>
            <person name="Schwartman J."/>
            <person name="Gilmore M."/>
            <person name="Abouelleil A."/>
            <person name="Cao P."/>
            <person name="Chapman S."/>
            <person name="Cusick C."/>
            <person name="Shea T."/>
            <person name="Young S."/>
            <person name="Neafsey D."/>
            <person name="Nusbaum C."/>
            <person name="Birren B."/>
        </authorList>
    </citation>
    <scope>NUCLEOTIDE SEQUENCE [LARGE SCALE GENOMIC DNA]</scope>
    <source>
        <strain evidence="3">12C11_DIV0727</strain>
    </source>
</reference>
<keyword evidence="1" id="KW-1133">Transmembrane helix</keyword>
<keyword evidence="1" id="KW-0472">Membrane</keyword>
<dbReference type="RefSeq" id="WP_086445447.1">
    <property type="nucleotide sequence ID" value="NZ_CP147248.1"/>
</dbReference>
<name>A0ABZ2TA72_9ENTE</name>